<evidence type="ECO:0000259" key="5">
    <source>
        <dbReference type="Pfam" id="PF04542"/>
    </source>
</evidence>
<dbReference type="Gene3D" id="1.10.1740.10">
    <property type="match status" value="1"/>
</dbReference>
<evidence type="ECO:0000313" key="7">
    <source>
        <dbReference type="EMBL" id="MBB5065352.1"/>
    </source>
</evidence>
<evidence type="ECO:0000256" key="2">
    <source>
        <dbReference type="ARBA" id="ARBA00023015"/>
    </source>
</evidence>
<proteinExistence type="inferred from homology"/>
<keyword evidence="3" id="KW-0731">Sigma factor</keyword>
<dbReference type="InterPro" id="IPR013249">
    <property type="entry name" value="RNA_pol_sigma70_r4_t2"/>
</dbReference>
<dbReference type="InterPro" id="IPR013325">
    <property type="entry name" value="RNA_pol_sigma_r2"/>
</dbReference>
<protein>
    <submittedName>
        <fullName evidence="7">RNA polymerase sigma-70 factor (ECF subfamily)</fullName>
    </submittedName>
</protein>
<keyword evidence="4" id="KW-0804">Transcription</keyword>
<evidence type="ECO:0000259" key="6">
    <source>
        <dbReference type="Pfam" id="PF08281"/>
    </source>
</evidence>
<dbReference type="SUPFAM" id="SSF88659">
    <property type="entry name" value="Sigma3 and sigma4 domains of RNA polymerase sigma factors"/>
    <property type="match status" value="1"/>
</dbReference>
<dbReference type="Gene3D" id="1.10.10.10">
    <property type="entry name" value="Winged helix-like DNA-binding domain superfamily/Winged helix DNA-binding domain"/>
    <property type="match status" value="1"/>
</dbReference>
<dbReference type="GO" id="GO:0006352">
    <property type="term" value="P:DNA-templated transcription initiation"/>
    <property type="evidence" value="ECO:0007669"/>
    <property type="project" value="InterPro"/>
</dbReference>
<dbReference type="Pfam" id="PF04542">
    <property type="entry name" value="Sigma70_r2"/>
    <property type="match status" value="1"/>
</dbReference>
<dbReference type="GO" id="GO:0016987">
    <property type="term" value="F:sigma factor activity"/>
    <property type="evidence" value="ECO:0007669"/>
    <property type="project" value="UniProtKB-KW"/>
</dbReference>
<evidence type="ECO:0000256" key="3">
    <source>
        <dbReference type="ARBA" id="ARBA00023082"/>
    </source>
</evidence>
<dbReference type="SUPFAM" id="SSF88946">
    <property type="entry name" value="Sigma2 domain of RNA polymerase sigma factors"/>
    <property type="match status" value="1"/>
</dbReference>
<dbReference type="InterPro" id="IPR007627">
    <property type="entry name" value="RNA_pol_sigma70_r2"/>
</dbReference>
<evidence type="ECO:0000256" key="4">
    <source>
        <dbReference type="ARBA" id="ARBA00023163"/>
    </source>
</evidence>
<keyword evidence="2" id="KW-0805">Transcription regulation</keyword>
<feature type="domain" description="RNA polymerase sigma factor 70 region 4 type 2" evidence="6">
    <location>
        <begin position="131"/>
        <end position="179"/>
    </location>
</feature>
<comment type="caution">
    <text evidence="7">The sequence shown here is derived from an EMBL/GenBank/DDBJ whole genome shotgun (WGS) entry which is preliminary data.</text>
</comment>
<dbReference type="CDD" id="cd06171">
    <property type="entry name" value="Sigma70_r4"/>
    <property type="match status" value="1"/>
</dbReference>
<dbReference type="GO" id="GO:0003677">
    <property type="term" value="F:DNA binding"/>
    <property type="evidence" value="ECO:0007669"/>
    <property type="project" value="InterPro"/>
</dbReference>
<evidence type="ECO:0000256" key="1">
    <source>
        <dbReference type="ARBA" id="ARBA00010641"/>
    </source>
</evidence>
<dbReference type="InterPro" id="IPR014284">
    <property type="entry name" value="RNA_pol_sigma-70_dom"/>
</dbReference>
<organism evidence="7 8">
    <name type="scientific">Granulicella mallensis</name>
    <dbReference type="NCBI Taxonomy" id="940614"/>
    <lineage>
        <taxon>Bacteria</taxon>
        <taxon>Pseudomonadati</taxon>
        <taxon>Acidobacteriota</taxon>
        <taxon>Terriglobia</taxon>
        <taxon>Terriglobales</taxon>
        <taxon>Acidobacteriaceae</taxon>
        <taxon>Granulicella</taxon>
    </lineage>
</organism>
<dbReference type="AlphaFoldDB" id="A0A7W7ZT84"/>
<evidence type="ECO:0000313" key="8">
    <source>
        <dbReference type="Proteomes" id="UP000584867"/>
    </source>
</evidence>
<dbReference type="InterPro" id="IPR013324">
    <property type="entry name" value="RNA_pol_sigma_r3/r4-like"/>
</dbReference>
<reference evidence="7 8" key="1">
    <citation type="submission" date="2020-08" db="EMBL/GenBank/DDBJ databases">
        <title>Genomic Encyclopedia of Type Strains, Phase IV (KMG-V): Genome sequencing to study the core and pangenomes of soil and plant-associated prokaryotes.</title>
        <authorList>
            <person name="Whitman W."/>
        </authorList>
    </citation>
    <scope>NUCLEOTIDE SEQUENCE [LARGE SCALE GENOMIC DNA]</scope>
    <source>
        <strain evidence="7 8">X5P3</strain>
    </source>
</reference>
<sequence length="204" mass="22783">MKNIEQEAIRSILAGDRDAYRVLMERHLPAVLRATLRITGNTVDAEEAAQEAFLRAYNKLPEFREQAAFGTWVYRIAMNCALNLVERRSRDLGWNAVALDGEPRAGDLAVSHQPTPEAALLDREAVSQRERAMQALTPMERTAFVLRHMEEQSLDVIAKALGVPVNSAKQAVFRAVSKLRRELAPARSVPAVSIPAMSLVKERR</sequence>
<feature type="domain" description="RNA polymerase sigma-70 region 2" evidence="5">
    <location>
        <begin position="23"/>
        <end position="90"/>
    </location>
</feature>
<dbReference type="PANTHER" id="PTHR43133">
    <property type="entry name" value="RNA POLYMERASE ECF-TYPE SIGMA FACTO"/>
    <property type="match status" value="1"/>
</dbReference>
<dbReference type="Proteomes" id="UP000584867">
    <property type="component" value="Unassembled WGS sequence"/>
</dbReference>
<dbReference type="InterPro" id="IPR039425">
    <property type="entry name" value="RNA_pol_sigma-70-like"/>
</dbReference>
<dbReference type="EMBL" id="JACHIO010000016">
    <property type="protein sequence ID" value="MBB5065352.1"/>
    <property type="molecule type" value="Genomic_DNA"/>
</dbReference>
<name>A0A7W7ZT84_9BACT</name>
<dbReference type="RefSeq" id="WP_184257972.1">
    <property type="nucleotide sequence ID" value="NZ_JACHIO010000016.1"/>
</dbReference>
<dbReference type="Pfam" id="PF08281">
    <property type="entry name" value="Sigma70_r4_2"/>
    <property type="match status" value="1"/>
</dbReference>
<gene>
    <name evidence="7" type="ORF">HDF15_003720</name>
</gene>
<dbReference type="InterPro" id="IPR036388">
    <property type="entry name" value="WH-like_DNA-bd_sf"/>
</dbReference>
<accession>A0A7W7ZT84</accession>
<dbReference type="PANTHER" id="PTHR43133:SF46">
    <property type="entry name" value="RNA POLYMERASE SIGMA-70 FACTOR ECF SUBFAMILY"/>
    <property type="match status" value="1"/>
</dbReference>
<comment type="similarity">
    <text evidence="1">Belongs to the sigma-70 factor family. ECF subfamily.</text>
</comment>
<dbReference type="NCBIfam" id="TIGR02937">
    <property type="entry name" value="sigma70-ECF"/>
    <property type="match status" value="1"/>
</dbReference>